<name>A0A8S5QGA8_9CAUD</name>
<accession>A0A8S5QGA8</accession>
<proteinExistence type="predicted"/>
<sequence length="131" mass="14688">MQIPLWRRRWIDAGENPAVRHEGVPPSNNLIKDGTHRATVFVGPTLKSFPSLLFFAILAESFMEVTVVKTRKILSTIGTFAIVGAVSTAGAALWTNVLDRKFQMVKVRLTHPKSDKIIFVDFKKAKRDLGR</sequence>
<reference evidence="2" key="1">
    <citation type="journal article" date="2021" name="Proc. Natl. Acad. Sci. U.S.A.">
        <title>A Catalog of Tens of Thousands of Viruses from Human Metagenomes Reveals Hidden Associations with Chronic Diseases.</title>
        <authorList>
            <person name="Tisza M.J."/>
            <person name="Buck C.B."/>
        </authorList>
    </citation>
    <scope>NUCLEOTIDE SEQUENCE</scope>
    <source>
        <strain evidence="2">CtEBu1</strain>
    </source>
</reference>
<evidence type="ECO:0008006" key="3">
    <source>
        <dbReference type="Google" id="ProtNLM"/>
    </source>
</evidence>
<keyword evidence="1" id="KW-1133">Transmembrane helix</keyword>
<evidence type="ECO:0000256" key="1">
    <source>
        <dbReference type="SAM" id="Phobius"/>
    </source>
</evidence>
<organism evidence="2">
    <name type="scientific">Siphoviridae sp. ctEBu1</name>
    <dbReference type="NCBI Taxonomy" id="2825393"/>
    <lineage>
        <taxon>Viruses</taxon>
        <taxon>Duplodnaviria</taxon>
        <taxon>Heunggongvirae</taxon>
        <taxon>Uroviricota</taxon>
        <taxon>Caudoviricetes</taxon>
    </lineage>
</organism>
<protein>
    <recommendedName>
        <fullName evidence="3">Transmembrane protein</fullName>
    </recommendedName>
</protein>
<keyword evidence="1" id="KW-0812">Transmembrane</keyword>
<feature type="transmembrane region" description="Helical" evidence="1">
    <location>
        <begin position="38"/>
        <end position="57"/>
    </location>
</feature>
<dbReference type="EMBL" id="BK015651">
    <property type="protein sequence ID" value="DAE18120.1"/>
    <property type="molecule type" value="Genomic_DNA"/>
</dbReference>
<feature type="transmembrane region" description="Helical" evidence="1">
    <location>
        <begin position="77"/>
        <end position="98"/>
    </location>
</feature>
<keyword evidence="1" id="KW-0472">Membrane</keyword>
<evidence type="ECO:0000313" key="2">
    <source>
        <dbReference type="EMBL" id="DAE18120.1"/>
    </source>
</evidence>